<dbReference type="EMBL" id="JACRTE010000005">
    <property type="protein sequence ID" value="MBC8596477.1"/>
    <property type="molecule type" value="Genomic_DNA"/>
</dbReference>
<gene>
    <name evidence="1" type="ORF">H8706_06300</name>
</gene>
<accession>A0A926FBZ6</accession>
<reference evidence="1" key="1">
    <citation type="submission" date="2020-08" db="EMBL/GenBank/DDBJ databases">
        <title>Genome public.</title>
        <authorList>
            <person name="Liu C."/>
            <person name="Sun Q."/>
        </authorList>
    </citation>
    <scope>NUCLEOTIDE SEQUENCE</scope>
    <source>
        <strain evidence="1">NSJ-50</strain>
    </source>
</reference>
<name>A0A926FBZ6_9FIRM</name>
<keyword evidence="2" id="KW-1185">Reference proteome</keyword>
<evidence type="ECO:0000313" key="2">
    <source>
        <dbReference type="Proteomes" id="UP000647416"/>
    </source>
</evidence>
<proteinExistence type="predicted"/>
<dbReference type="Proteomes" id="UP000647416">
    <property type="component" value="Unassembled WGS sequence"/>
</dbReference>
<dbReference type="RefSeq" id="WP_262431943.1">
    <property type="nucleotide sequence ID" value="NZ_JACRTE010000005.1"/>
</dbReference>
<dbReference type="AlphaFoldDB" id="A0A926FBZ6"/>
<organism evidence="1 2">
    <name type="scientific">Qingrenia yutianensis</name>
    <dbReference type="NCBI Taxonomy" id="2763676"/>
    <lineage>
        <taxon>Bacteria</taxon>
        <taxon>Bacillati</taxon>
        <taxon>Bacillota</taxon>
        <taxon>Clostridia</taxon>
        <taxon>Eubacteriales</taxon>
        <taxon>Oscillospiraceae</taxon>
        <taxon>Qingrenia</taxon>
    </lineage>
</organism>
<protein>
    <submittedName>
        <fullName evidence="1">Uncharacterized protein</fullName>
    </submittedName>
</protein>
<evidence type="ECO:0000313" key="1">
    <source>
        <dbReference type="EMBL" id="MBC8596477.1"/>
    </source>
</evidence>
<comment type="caution">
    <text evidence="1">The sequence shown here is derived from an EMBL/GenBank/DDBJ whole genome shotgun (WGS) entry which is preliminary data.</text>
</comment>
<sequence length="466" mass="53675">MSTLISDYFGVDFDSCGVFDAVIDADSHYFINVTRLKDATTPEFAESYQKINNYFGEIALLLDQAQEKTIKDRFYREALRRFAFSEVNGINLGFSQTLYGAAFGNKLRDIIISDAFDIVKAGTKRPEFFHLIGLFEDNVGPDRLSDMFATIIKTDIYAYTKRINLELGITQENFPNEIFKDGVVFNPYKRCDLLLIPKEILHELPIAHNWDDIDRVVSENETIRREINSMVGEEWRKYASSQKKGYLKDHIFKVSEKCARVLETYETLHESECDWETDLEYVTSRVFKSLKNMGFGSLQHSRDMHQVTSDEATVHIIDIFKDWVENNRGWEEILSISTRKREKIVQRLVHLAAKEYVKTNNLDISFESDAGNGPSDIKLSRGGDKSLCEIKLSSNPQYLHGYQKQVNRYAEAECTDKLFYTFIDTGNPGRLKNIMELHQNNLNNEVKCPKLIIIDSTKKESASTVK</sequence>